<accession>A0A0G1HW53</accession>
<organism evidence="1 2">
    <name type="scientific">Candidatus Collierbacteria bacterium GW2011_GWB2_44_22</name>
    <dbReference type="NCBI Taxonomy" id="1618387"/>
    <lineage>
        <taxon>Bacteria</taxon>
        <taxon>Candidatus Collieribacteriota</taxon>
    </lineage>
</organism>
<reference evidence="1 2" key="1">
    <citation type="journal article" date="2015" name="Nature">
        <title>rRNA introns, odd ribosomes, and small enigmatic genomes across a large radiation of phyla.</title>
        <authorList>
            <person name="Brown C.T."/>
            <person name="Hug L.A."/>
            <person name="Thomas B.C."/>
            <person name="Sharon I."/>
            <person name="Castelle C.J."/>
            <person name="Singh A."/>
            <person name="Wilkins M.J."/>
            <person name="Williams K.H."/>
            <person name="Banfield J.F."/>
        </authorList>
    </citation>
    <scope>NUCLEOTIDE SEQUENCE [LARGE SCALE GENOMIC DNA]</scope>
</reference>
<dbReference type="EMBL" id="LCIH01000015">
    <property type="protein sequence ID" value="KKT51150.1"/>
    <property type="molecule type" value="Genomic_DNA"/>
</dbReference>
<name>A0A0G1HW53_9BACT</name>
<dbReference type="STRING" id="1618387.UW44_C0015G0021"/>
<dbReference type="Proteomes" id="UP000034006">
    <property type="component" value="Unassembled WGS sequence"/>
</dbReference>
<evidence type="ECO:0000313" key="1">
    <source>
        <dbReference type="EMBL" id="KKT51150.1"/>
    </source>
</evidence>
<protein>
    <submittedName>
        <fullName evidence="1">Uncharacterized protein</fullName>
    </submittedName>
</protein>
<proteinExistence type="predicted"/>
<evidence type="ECO:0000313" key="2">
    <source>
        <dbReference type="Proteomes" id="UP000034006"/>
    </source>
</evidence>
<sequence length="48" mass="5469">MVVNERMHKYSLENRGNPGFQSGEDVICYELRHIGYNLLKTSIGGTLQ</sequence>
<comment type="caution">
    <text evidence="1">The sequence shown here is derived from an EMBL/GenBank/DDBJ whole genome shotgun (WGS) entry which is preliminary data.</text>
</comment>
<dbReference type="AlphaFoldDB" id="A0A0G1HW53"/>
<gene>
    <name evidence="1" type="ORF">UW44_C0015G0021</name>
</gene>